<dbReference type="EMBL" id="BMFR01000025">
    <property type="protein sequence ID" value="GGG87228.1"/>
    <property type="molecule type" value="Genomic_DNA"/>
</dbReference>
<evidence type="ECO:0000313" key="2">
    <source>
        <dbReference type="EMBL" id="GGG87228.1"/>
    </source>
</evidence>
<gene>
    <name evidence="2" type="ORF">GCM10011398_36350</name>
</gene>
<evidence type="ECO:0000313" key="3">
    <source>
        <dbReference type="Proteomes" id="UP000622860"/>
    </source>
</evidence>
<feature type="transmembrane region" description="Helical" evidence="1">
    <location>
        <begin position="113"/>
        <end position="133"/>
    </location>
</feature>
<dbReference type="Proteomes" id="UP000622860">
    <property type="component" value="Unassembled WGS sequence"/>
</dbReference>
<evidence type="ECO:0000256" key="1">
    <source>
        <dbReference type="SAM" id="Phobius"/>
    </source>
</evidence>
<organism evidence="2 3">
    <name type="scientific">Virgibacillus oceani</name>
    <dbReference type="NCBI Taxonomy" id="1479511"/>
    <lineage>
        <taxon>Bacteria</taxon>
        <taxon>Bacillati</taxon>
        <taxon>Bacillota</taxon>
        <taxon>Bacilli</taxon>
        <taxon>Bacillales</taxon>
        <taxon>Bacillaceae</taxon>
        <taxon>Virgibacillus</taxon>
    </lineage>
</organism>
<comment type="caution">
    <text evidence="2">The sequence shown here is derived from an EMBL/GenBank/DDBJ whole genome shotgun (WGS) entry which is preliminary data.</text>
</comment>
<keyword evidence="1" id="KW-0812">Transmembrane</keyword>
<proteinExistence type="predicted"/>
<keyword evidence="3" id="KW-1185">Reference proteome</keyword>
<name>A0A917HQC9_9BACI</name>
<sequence length="139" mass="15783">MRVDTPETPTSNFVEIKWREYSLDYGFHNFETSSISKGTTFTFHKQKYKTAQKLFYTHALNSEVSKKVDENTLEITNEKGTVIASYPLKKVGKNNHAITMKNDVKASSIVGDYLSGILLLVCIIVLGIAGMLYRKKRKI</sequence>
<reference evidence="2" key="1">
    <citation type="journal article" date="2014" name="Int. J. Syst. Evol. Microbiol.">
        <title>Complete genome sequence of Corynebacterium casei LMG S-19264T (=DSM 44701T), isolated from a smear-ripened cheese.</title>
        <authorList>
            <consortium name="US DOE Joint Genome Institute (JGI-PGF)"/>
            <person name="Walter F."/>
            <person name="Albersmeier A."/>
            <person name="Kalinowski J."/>
            <person name="Ruckert C."/>
        </authorList>
    </citation>
    <scope>NUCLEOTIDE SEQUENCE</scope>
    <source>
        <strain evidence="2">CGMCC 1.12754</strain>
    </source>
</reference>
<dbReference type="AlphaFoldDB" id="A0A917HQC9"/>
<keyword evidence="1" id="KW-1133">Transmembrane helix</keyword>
<protein>
    <submittedName>
        <fullName evidence="2">Uncharacterized protein</fullName>
    </submittedName>
</protein>
<keyword evidence="1" id="KW-0472">Membrane</keyword>
<reference evidence="2" key="2">
    <citation type="submission" date="2020-09" db="EMBL/GenBank/DDBJ databases">
        <authorList>
            <person name="Sun Q."/>
            <person name="Zhou Y."/>
        </authorList>
    </citation>
    <scope>NUCLEOTIDE SEQUENCE</scope>
    <source>
        <strain evidence="2">CGMCC 1.12754</strain>
    </source>
</reference>
<accession>A0A917HQC9</accession>